<dbReference type="Gene3D" id="2.40.10.10">
    <property type="entry name" value="Trypsin-like serine proteases"/>
    <property type="match status" value="2"/>
</dbReference>
<gene>
    <name evidence="1" type="ORF">LCGC14_1932220</name>
</gene>
<name>A0A0F9FN78_9ZZZZ</name>
<comment type="caution">
    <text evidence="1">The sequence shown here is derived from an EMBL/GenBank/DDBJ whole genome shotgun (WGS) entry which is preliminary data.</text>
</comment>
<dbReference type="EMBL" id="LAZR01020767">
    <property type="protein sequence ID" value="KKL87688.1"/>
    <property type="molecule type" value="Genomic_DNA"/>
</dbReference>
<accession>A0A0F9FN78</accession>
<proteinExistence type="predicted"/>
<dbReference type="InterPro" id="IPR043504">
    <property type="entry name" value="Peptidase_S1_PA_chymotrypsin"/>
</dbReference>
<reference evidence="1" key="1">
    <citation type="journal article" date="2015" name="Nature">
        <title>Complex archaea that bridge the gap between prokaryotes and eukaryotes.</title>
        <authorList>
            <person name="Spang A."/>
            <person name="Saw J.H."/>
            <person name="Jorgensen S.L."/>
            <person name="Zaremba-Niedzwiedzka K."/>
            <person name="Martijn J."/>
            <person name="Lind A.E."/>
            <person name="van Eijk R."/>
            <person name="Schleper C."/>
            <person name="Guy L."/>
            <person name="Ettema T.J."/>
        </authorList>
    </citation>
    <scope>NUCLEOTIDE SEQUENCE</scope>
</reference>
<dbReference type="InterPro" id="IPR009003">
    <property type="entry name" value="Peptidase_S1_PA"/>
</dbReference>
<dbReference type="SUPFAM" id="SSF50494">
    <property type="entry name" value="Trypsin-like serine proteases"/>
    <property type="match status" value="1"/>
</dbReference>
<protein>
    <recommendedName>
        <fullName evidence="2">Peptidase S1 domain-containing protein</fullName>
    </recommendedName>
</protein>
<sequence>MDEDLAILVVDGKIVGKKVAKFAKWKASINETVHYIGNPLEVLYKSSGKVVRNSNDWQYYSFKVIAGCSGGGIFNNDGELVAVVWGGYLMAKDDAPRKSVGEPLYDIESFLRLVLPEALNV</sequence>
<evidence type="ECO:0000313" key="1">
    <source>
        <dbReference type="EMBL" id="KKL87688.1"/>
    </source>
</evidence>
<dbReference type="AlphaFoldDB" id="A0A0F9FN78"/>
<evidence type="ECO:0008006" key="2">
    <source>
        <dbReference type="Google" id="ProtNLM"/>
    </source>
</evidence>
<organism evidence="1">
    <name type="scientific">marine sediment metagenome</name>
    <dbReference type="NCBI Taxonomy" id="412755"/>
    <lineage>
        <taxon>unclassified sequences</taxon>
        <taxon>metagenomes</taxon>
        <taxon>ecological metagenomes</taxon>
    </lineage>
</organism>